<reference evidence="1 2" key="1">
    <citation type="submission" date="2020-04" db="EMBL/GenBank/DDBJ databases">
        <title>Usitatibacter rugosus gen. nov., sp. nov. and Usitatibacter palustris sp. nov., novel members of Usitatibacteraceae fam. nov. within the order Nitrosomonadales isolated from soil.</title>
        <authorList>
            <person name="Huber K.J."/>
            <person name="Neumann-Schaal M."/>
            <person name="Geppert A."/>
            <person name="Luckner M."/>
            <person name="Wanner G."/>
            <person name="Overmann J."/>
        </authorList>
    </citation>
    <scope>NUCLEOTIDE SEQUENCE [LARGE SCALE GENOMIC DNA]</scope>
    <source>
        <strain evidence="1 2">0125_3</strain>
    </source>
</reference>
<dbReference type="KEGG" id="uru:DSM104443_02077"/>
<accession>A0A6M4GV18</accession>
<gene>
    <name evidence="1" type="ORF">DSM104443_02077</name>
</gene>
<proteinExistence type="predicted"/>
<evidence type="ECO:0000313" key="2">
    <source>
        <dbReference type="Proteomes" id="UP000501534"/>
    </source>
</evidence>
<name>A0A6M4GV18_9PROT</name>
<dbReference type="Proteomes" id="UP000501534">
    <property type="component" value="Chromosome"/>
</dbReference>
<dbReference type="AlphaFoldDB" id="A0A6M4GV18"/>
<keyword evidence="2" id="KW-1185">Reference proteome</keyword>
<protein>
    <submittedName>
        <fullName evidence="1">Uncharacterized protein</fullName>
    </submittedName>
</protein>
<evidence type="ECO:0000313" key="1">
    <source>
        <dbReference type="EMBL" id="QJR11006.1"/>
    </source>
</evidence>
<sequence length="39" mass="4673">MTAAHKRQFKIGQILDREFGNLVVRLLDNFEFCFCEFHV</sequence>
<organism evidence="1 2">
    <name type="scientific">Usitatibacter rugosus</name>
    <dbReference type="NCBI Taxonomy" id="2732067"/>
    <lineage>
        <taxon>Bacteria</taxon>
        <taxon>Pseudomonadati</taxon>
        <taxon>Pseudomonadota</taxon>
        <taxon>Betaproteobacteria</taxon>
        <taxon>Nitrosomonadales</taxon>
        <taxon>Usitatibacteraceae</taxon>
        <taxon>Usitatibacter</taxon>
    </lineage>
</organism>
<dbReference type="EMBL" id="CP053069">
    <property type="protein sequence ID" value="QJR11006.1"/>
    <property type="molecule type" value="Genomic_DNA"/>
</dbReference>